<dbReference type="KEGG" id="scia:HUG15_15500"/>
<sequence length="72" mass="7663">MGKKLLYGVLSGMLSFALLVACNGGGDVDDSDMNDDMQNNDEPQEDMEDINMENDRHGGAGATEQSPGDVIN</sequence>
<organism evidence="3 4">
    <name type="scientific">Salicibibacter cibarius</name>
    <dbReference type="NCBI Taxonomy" id="2743000"/>
    <lineage>
        <taxon>Bacteria</taxon>
        <taxon>Bacillati</taxon>
        <taxon>Bacillota</taxon>
        <taxon>Bacilli</taxon>
        <taxon>Bacillales</taxon>
        <taxon>Bacillaceae</taxon>
        <taxon>Salicibibacter</taxon>
    </lineage>
</organism>
<accession>A0A7T6Z4G8</accession>
<keyword evidence="4" id="KW-1185">Reference proteome</keyword>
<feature type="chain" id="PRO_5039655757" evidence="2">
    <location>
        <begin position="21"/>
        <end position="72"/>
    </location>
</feature>
<dbReference type="EMBL" id="CP054705">
    <property type="protein sequence ID" value="QQK76828.1"/>
    <property type="molecule type" value="Genomic_DNA"/>
</dbReference>
<feature type="compositionally biased region" description="Acidic residues" evidence="1">
    <location>
        <begin position="27"/>
        <end position="52"/>
    </location>
</feature>
<dbReference type="PROSITE" id="PS51257">
    <property type="entry name" value="PROKAR_LIPOPROTEIN"/>
    <property type="match status" value="1"/>
</dbReference>
<protein>
    <submittedName>
        <fullName evidence="3">Uncharacterized protein</fullName>
    </submittedName>
</protein>
<feature type="signal peptide" evidence="2">
    <location>
        <begin position="1"/>
        <end position="20"/>
    </location>
</feature>
<evidence type="ECO:0000313" key="3">
    <source>
        <dbReference type="EMBL" id="QQK76828.1"/>
    </source>
</evidence>
<evidence type="ECO:0000313" key="4">
    <source>
        <dbReference type="Proteomes" id="UP000595823"/>
    </source>
</evidence>
<reference evidence="3 4" key="1">
    <citation type="submission" date="2020-06" db="EMBL/GenBank/DDBJ databases">
        <title>Genomic analysis of Salicibibacter sp. NKC5-3.</title>
        <authorList>
            <person name="Oh Y.J."/>
        </authorList>
    </citation>
    <scope>NUCLEOTIDE SEQUENCE [LARGE SCALE GENOMIC DNA]</scope>
    <source>
        <strain evidence="3 4">NKC5-3</strain>
    </source>
</reference>
<gene>
    <name evidence="3" type="ORF">HUG15_15500</name>
</gene>
<evidence type="ECO:0000256" key="1">
    <source>
        <dbReference type="SAM" id="MobiDB-lite"/>
    </source>
</evidence>
<evidence type="ECO:0000256" key="2">
    <source>
        <dbReference type="SAM" id="SignalP"/>
    </source>
</evidence>
<proteinExistence type="predicted"/>
<name>A0A7T6Z4G8_9BACI</name>
<keyword evidence="2" id="KW-0732">Signal</keyword>
<dbReference type="AlphaFoldDB" id="A0A7T6Z4G8"/>
<dbReference type="RefSeq" id="WP_200123955.1">
    <property type="nucleotide sequence ID" value="NZ_CP054705.1"/>
</dbReference>
<dbReference type="Proteomes" id="UP000595823">
    <property type="component" value="Chromosome"/>
</dbReference>
<feature type="region of interest" description="Disordered" evidence="1">
    <location>
        <begin position="25"/>
        <end position="72"/>
    </location>
</feature>